<protein>
    <submittedName>
        <fullName evidence="4">Uncharacterized protein</fullName>
    </submittedName>
</protein>
<evidence type="ECO:0000313" key="5">
    <source>
        <dbReference type="Proteomes" id="UP001586593"/>
    </source>
</evidence>
<feature type="compositionally biased region" description="Low complexity" evidence="2">
    <location>
        <begin position="36"/>
        <end position="50"/>
    </location>
</feature>
<feature type="compositionally biased region" description="Basic and acidic residues" evidence="2">
    <location>
        <begin position="220"/>
        <end position="231"/>
    </location>
</feature>
<feature type="compositionally biased region" description="Basic and acidic residues" evidence="2">
    <location>
        <begin position="142"/>
        <end position="157"/>
    </location>
</feature>
<keyword evidence="3" id="KW-0812">Transmembrane</keyword>
<keyword evidence="3" id="KW-1133">Transmembrane helix</keyword>
<feature type="compositionally biased region" description="Polar residues" evidence="2">
    <location>
        <begin position="444"/>
        <end position="459"/>
    </location>
</feature>
<feature type="transmembrane region" description="Helical" evidence="3">
    <location>
        <begin position="884"/>
        <end position="904"/>
    </location>
</feature>
<organism evidence="4 5">
    <name type="scientific">Phialemonium thermophilum</name>
    <dbReference type="NCBI Taxonomy" id="223376"/>
    <lineage>
        <taxon>Eukaryota</taxon>
        <taxon>Fungi</taxon>
        <taxon>Dikarya</taxon>
        <taxon>Ascomycota</taxon>
        <taxon>Pezizomycotina</taxon>
        <taxon>Sordariomycetes</taxon>
        <taxon>Sordariomycetidae</taxon>
        <taxon>Cephalothecales</taxon>
        <taxon>Cephalothecaceae</taxon>
        <taxon>Phialemonium</taxon>
    </lineage>
</organism>
<evidence type="ECO:0000313" key="4">
    <source>
        <dbReference type="EMBL" id="KAL1857070.1"/>
    </source>
</evidence>
<feature type="region of interest" description="Disordered" evidence="2">
    <location>
        <begin position="420"/>
        <end position="545"/>
    </location>
</feature>
<reference evidence="4 5" key="1">
    <citation type="journal article" date="2024" name="Commun. Biol.">
        <title>Comparative genomic analysis of thermophilic fungi reveals convergent evolutionary adaptations and gene losses.</title>
        <authorList>
            <person name="Steindorff A.S."/>
            <person name="Aguilar-Pontes M.V."/>
            <person name="Robinson A.J."/>
            <person name="Andreopoulos B."/>
            <person name="LaButti K."/>
            <person name="Kuo A."/>
            <person name="Mondo S."/>
            <person name="Riley R."/>
            <person name="Otillar R."/>
            <person name="Haridas S."/>
            <person name="Lipzen A."/>
            <person name="Grimwood J."/>
            <person name="Schmutz J."/>
            <person name="Clum A."/>
            <person name="Reid I.D."/>
            <person name="Moisan M.C."/>
            <person name="Butler G."/>
            <person name="Nguyen T.T.M."/>
            <person name="Dewar K."/>
            <person name="Conant G."/>
            <person name="Drula E."/>
            <person name="Henrissat B."/>
            <person name="Hansel C."/>
            <person name="Singer S."/>
            <person name="Hutchinson M.I."/>
            <person name="de Vries R.P."/>
            <person name="Natvig D.O."/>
            <person name="Powell A.J."/>
            <person name="Tsang A."/>
            <person name="Grigoriev I.V."/>
        </authorList>
    </citation>
    <scope>NUCLEOTIDE SEQUENCE [LARGE SCALE GENOMIC DNA]</scope>
    <source>
        <strain evidence="4 5">ATCC 24622</strain>
    </source>
</reference>
<evidence type="ECO:0000256" key="1">
    <source>
        <dbReference type="SAM" id="Coils"/>
    </source>
</evidence>
<feature type="compositionally biased region" description="Polar residues" evidence="2">
    <location>
        <begin position="187"/>
        <end position="199"/>
    </location>
</feature>
<sequence>MWTAISNAFFNGDVPAADDTRVDGEETRGRSKVRRGSSSGSSFSSQGSQSHRPRGEEGGNSRYPDPEPSDPARQAPETSLTNLDLEEPEQFAQQQADASRPPPPSIRLFPSPPTSLFSNFRTEATGLAGLGTPAPQTGPVSKGKEVEKGDDPEEGRAFGRSAQVLSDELADSPDSLGRGGWLKDTDGVSSRQLEASTWAQPPPRRAVSAHRRPDSVGPKSRTEFLRPERRAKSLTPHGYPRISFRGSLPLLDESGVDASDPAKNTQKQLHIPAESEWDDDGDLVYSPPSVEYDENRRSPEASVPQGHGQQLWDSLQDLPPEDRLSGLLEAYDELLARSRESDYDLLRANKRLRKLLSDPREKEIERLKAELEHLRAERSSADNKISSVELNEQILSEKARSERGTVTSLWRGAVSTLYSVPGTASRPAKLSAMRAPATEENPAVENTQDDSSASESANSVRVRMREALQTGRLGSSEPASSDMPPSRRTTEIHKGDGASEATAQVTATTTATETELGTPKSESPSQPTGGERATTESLEQALSDKDQLKRLRETVRELHNVRMEDAATAERIRKEETQALQKQIDGLKRKRDVLSQQMHQGHLQSQKQAKDSLWAIEHLQKKIAARDAQIKALDEKIAVLEQRLKEATARQSRIDSLAEEVKRLNAGAKERTRAYQKQVETLDRQLALWDARAAQLEEEVEILTASERAALEEIDILRQELRMTDKRPGGPPSSNGSTEPMIASSRPSLPQHTCHGTTCFCTLLLYFIPDIRFARFLWAEDCCDCHTANGQRLYGAGVAKGESAKAVGRTSGEQLARSHSETQNGTLPTATAVTAQSTSHNRSDGCKCACHFRDDHTARGPENKRDGRRLLGHGHGASPFEGGGATQVVCQLLTALLWLVLLILTQPFNIWRLLVLGASCSSLLSYYARVAVRYVRTVCYASPAGKEVRQVRSDVEEADSQGSLCANTTVFESPTPPDLHIPSAATIVGGLVSLFVVFTWLMFMAVALERHTWVHDNAWAASYLHNIMGINPYPGWSPCAVDFRLLLPLRWIQETAHWVVFPQRRPTMGW</sequence>
<feature type="coiled-coil region" evidence="1">
    <location>
        <begin position="357"/>
        <end position="391"/>
    </location>
</feature>
<name>A0ABR3WAA5_9PEZI</name>
<keyword evidence="3" id="KW-0472">Membrane</keyword>
<keyword evidence="5" id="KW-1185">Reference proteome</keyword>
<dbReference type="PANTHER" id="PTHR45615">
    <property type="entry name" value="MYOSIN HEAVY CHAIN, NON-MUSCLE"/>
    <property type="match status" value="1"/>
</dbReference>
<evidence type="ECO:0000256" key="2">
    <source>
        <dbReference type="SAM" id="MobiDB-lite"/>
    </source>
</evidence>
<evidence type="ECO:0000256" key="3">
    <source>
        <dbReference type="SAM" id="Phobius"/>
    </source>
</evidence>
<feature type="region of interest" description="Disordered" evidence="2">
    <location>
        <begin position="809"/>
        <end position="828"/>
    </location>
</feature>
<proteinExistence type="predicted"/>
<dbReference type="EMBL" id="JAZHXJ010000568">
    <property type="protein sequence ID" value="KAL1857070.1"/>
    <property type="molecule type" value="Genomic_DNA"/>
</dbReference>
<accession>A0ABR3WAA5</accession>
<feature type="compositionally biased region" description="Basic and acidic residues" evidence="2">
    <location>
        <begin position="488"/>
        <end position="497"/>
    </location>
</feature>
<feature type="region of interest" description="Disordered" evidence="2">
    <location>
        <begin position="1"/>
        <end position="318"/>
    </location>
</feature>
<feature type="transmembrane region" description="Helical" evidence="3">
    <location>
        <begin position="911"/>
        <end position="928"/>
    </location>
</feature>
<dbReference type="PANTHER" id="PTHR45615:SF80">
    <property type="entry name" value="GRIP DOMAIN-CONTAINING PROTEIN"/>
    <property type="match status" value="1"/>
</dbReference>
<feature type="compositionally biased region" description="Pro residues" evidence="2">
    <location>
        <begin position="100"/>
        <end position="113"/>
    </location>
</feature>
<feature type="compositionally biased region" description="Basic and acidic residues" evidence="2">
    <location>
        <begin position="18"/>
        <end position="29"/>
    </location>
</feature>
<feature type="transmembrane region" description="Helical" evidence="3">
    <location>
        <begin position="981"/>
        <end position="1003"/>
    </location>
</feature>
<comment type="caution">
    <text evidence="4">The sequence shown here is derived from an EMBL/GenBank/DDBJ whole genome shotgun (WGS) entry which is preliminary data.</text>
</comment>
<gene>
    <name evidence="4" type="ORF">VTK73DRAFT_8112</name>
</gene>
<feature type="region of interest" description="Disordered" evidence="2">
    <location>
        <begin position="724"/>
        <end position="750"/>
    </location>
</feature>
<feature type="compositionally biased region" description="Low complexity" evidence="2">
    <location>
        <begin position="498"/>
        <end position="515"/>
    </location>
</feature>
<keyword evidence="1" id="KW-0175">Coiled coil</keyword>
<dbReference type="Proteomes" id="UP001586593">
    <property type="component" value="Unassembled WGS sequence"/>
</dbReference>